<accession>A0ABN2N9M1</accession>
<comment type="similarity">
    <text evidence="1">Belongs to the nitrobindin family.</text>
</comment>
<dbReference type="InterPro" id="IPR014878">
    <property type="entry name" value="THAP4-like_heme-bd"/>
</dbReference>
<evidence type="ECO:0000259" key="2">
    <source>
        <dbReference type="Pfam" id="PF08768"/>
    </source>
</evidence>
<dbReference type="CDD" id="cd07828">
    <property type="entry name" value="lipocalin_heme-bd-THAP4-like"/>
    <property type="match status" value="1"/>
</dbReference>
<evidence type="ECO:0000313" key="4">
    <source>
        <dbReference type="Proteomes" id="UP001501094"/>
    </source>
</evidence>
<dbReference type="Proteomes" id="UP001501094">
    <property type="component" value="Unassembled WGS sequence"/>
</dbReference>
<dbReference type="PANTHER" id="PTHR15854">
    <property type="entry name" value="THAP4 PROTEIN"/>
    <property type="match status" value="1"/>
</dbReference>
<dbReference type="EMBL" id="BAAANL010000003">
    <property type="protein sequence ID" value="GAA1859278.1"/>
    <property type="molecule type" value="Genomic_DNA"/>
</dbReference>
<dbReference type="InterPro" id="IPR012674">
    <property type="entry name" value="Calycin"/>
</dbReference>
<name>A0ABN2N9M1_9MICO</name>
<dbReference type="InterPro" id="IPR022939">
    <property type="entry name" value="Nb(III)_bact/plant"/>
</dbReference>
<feature type="short sequence motif" description="GXWXGXG" evidence="1">
    <location>
        <begin position="21"/>
        <end position="27"/>
    </location>
</feature>
<proteinExistence type="inferred from homology"/>
<keyword evidence="4" id="KW-1185">Reference proteome</keyword>
<gene>
    <name evidence="3" type="ORF">GCM10009751_15930</name>
</gene>
<feature type="domain" description="THAP4-like heme-binding" evidence="2">
    <location>
        <begin position="13"/>
        <end position="176"/>
    </location>
</feature>
<comment type="caution">
    <text evidence="3">The sequence shown here is derived from an EMBL/GenBank/DDBJ whole genome shotgun (WGS) entry which is preliminary data.</text>
</comment>
<protein>
    <recommendedName>
        <fullName evidence="1">Ferric nitrobindin-like protein</fullName>
    </recommendedName>
</protein>
<dbReference type="PANTHER" id="PTHR15854:SF4">
    <property type="entry name" value="PEROXYNITRITE ISOMERASE THAP4"/>
    <property type="match status" value="1"/>
</dbReference>
<dbReference type="RefSeq" id="WP_344101373.1">
    <property type="nucleotide sequence ID" value="NZ_BAAANL010000003.1"/>
</dbReference>
<evidence type="ECO:0000256" key="1">
    <source>
        <dbReference type="HAMAP-Rule" id="MF_01297"/>
    </source>
</evidence>
<organism evidence="3 4">
    <name type="scientific">Myceligenerans crystallogenes</name>
    <dbReference type="NCBI Taxonomy" id="316335"/>
    <lineage>
        <taxon>Bacteria</taxon>
        <taxon>Bacillati</taxon>
        <taxon>Actinomycetota</taxon>
        <taxon>Actinomycetes</taxon>
        <taxon>Micrococcales</taxon>
        <taxon>Promicromonosporaceae</taxon>
        <taxon>Myceligenerans</taxon>
    </lineage>
</organism>
<evidence type="ECO:0000313" key="3">
    <source>
        <dbReference type="EMBL" id="GAA1859278.1"/>
    </source>
</evidence>
<comment type="caution">
    <text evidence="1">Lacks the conserved His residue that binds heme iron in the nitrobindin family.</text>
</comment>
<dbReference type="Gene3D" id="2.40.128.20">
    <property type="match status" value="1"/>
</dbReference>
<dbReference type="Pfam" id="PF08768">
    <property type="entry name" value="THAP4_heme-bd"/>
    <property type="match status" value="1"/>
</dbReference>
<dbReference type="HAMAP" id="MF_01297">
    <property type="entry name" value="nitrobindin"/>
    <property type="match status" value="1"/>
</dbReference>
<dbReference type="SUPFAM" id="SSF50814">
    <property type="entry name" value="Lipocalins"/>
    <property type="match status" value="1"/>
</dbReference>
<reference evidence="3 4" key="1">
    <citation type="journal article" date="2019" name="Int. J. Syst. Evol. Microbiol.">
        <title>The Global Catalogue of Microorganisms (GCM) 10K type strain sequencing project: providing services to taxonomists for standard genome sequencing and annotation.</title>
        <authorList>
            <consortium name="The Broad Institute Genomics Platform"/>
            <consortium name="The Broad Institute Genome Sequencing Center for Infectious Disease"/>
            <person name="Wu L."/>
            <person name="Ma J."/>
        </authorList>
    </citation>
    <scope>NUCLEOTIDE SEQUENCE [LARGE SCALE GENOMIC DNA]</scope>
    <source>
        <strain evidence="3 4">JCM 14326</strain>
    </source>
</reference>
<comment type="caution">
    <text evidence="1">Lacks conserved residue(s) required for the propagation of feature annotation.</text>
</comment>
<sequence length="177" mass="19408">MAFEFPEGLAPEVYPLAWLVGRWSGSGVIDHPATGKKDFTQELTFDHDGGPYLRFESTLRVVSLSDDGVSGDDGVWSTETGYWRVSTDRPDGLEDDRHPLEVVVADASGRMTMYVGAAGSGRIDLVSDAMARTATSADVRASKRLYGLVESRLMWVEELAAFGEPLRNYASAELDRQ</sequence>
<dbReference type="InterPro" id="IPR045165">
    <property type="entry name" value="Nitrobindin"/>
</dbReference>